<evidence type="ECO:0000256" key="1">
    <source>
        <dbReference type="SAM" id="MobiDB-lite"/>
    </source>
</evidence>
<comment type="caution">
    <text evidence="4">The sequence shown here is derived from an EMBL/GenBank/DDBJ whole genome shotgun (WGS) entry which is preliminary data.</text>
</comment>
<evidence type="ECO:0000259" key="3">
    <source>
        <dbReference type="Pfam" id="PF03413"/>
    </source>
</evidence>
<reference evidence="4" key="1">
    <citation type="submission" date="2022-02" db="EMBL/GenBank/DDBJ databases">
        <authorList>
            <person name="Lee M."/>
            <person name="Kim S.-J."/>
            <person name="Jung M.-Y."/>
        </authorList>
    </citation>
    <scope>NUCLEOTIDE SEQUENCE</scope>
    <source>
        <strain evidence="4">JHP9</strain>
    </source>
</reference>
<dbReference type="EMBL" id="JAKNCJ010000001">
    <property type="protein sequence ID" value="MCL6422555.1"/>
    <property type="molecule type" value="Genomic_DNA"/>
</dbReference>
<accession>A0ABT0QYB5</accession>
<dbReference type="PROSITE" id="PS51257">
    <property type="entry name" value="PROKAR_LIPOPROTEIN"/>
    <property type="match status" value="1"/>
</dbReference>
<keyword evidence="2" id="KW-0732">Signal</keyword>
<name>A0ABT0QYB5_9MICO</name>
<dbReference type="RefSeq" id="WP_249736651.1">
    <property type="nucleotide sequence ID" value="NZ_JAKNCJ010000001.1"/>
</dbReference>
<evidence type="ECO:0000313" key="5">
    <source>
        <dbReference type="Proteomes" id="UP001203761"/>
    </source>
</evidence>
<proteinExistence type="predicted"/>
<keyword evidence="5" id="KW-1185">Reference proteome</keyword>
<feature type="compositionally biased region" description="Low complexity" evidence="1">
    <location>
        <begin position="62"/>
        <end position="76"/>
    </location>
</feature>
<feature type="chain" id="PRO_5047135542" evidence="2">
    <location>
        <begin position="30"/>
        <end position="233"/>
    </location>
</feature>
<dbReference type="Gene3D" id="3.10.450.40">
    <property type="match status" value="2"/>
</dbReference>
<sequence>MTVHLSRITPLRRGVVGAAAGILALGALSACSTDQAEQGAATQGSAVTASAPASTGDGGASSGASDAGGAPAAGTAAGDREVFAQMPGEDIDLRTQAFPVTPEQAIQTGTDTAGTGAVHGIELDHSSDRNLWYYEVNILIDGVDHEVEIDAMTGEVIDHEQDSTDDHEEAIDLASPMTFDEAMDRALTVRDGEVRGWKLEWDDERREYQFDIAVDGDEDEVTVLVETGEVIPD</sequence>
<protein>
    <submittedName>
        <fullName evidence="4">PepSY domain-containing protein</fullName>
    </submittedName>
</protein>
<dbReference type="Pfam" id="PF03413">
    <property type="entry name" value="PepSY"/>
    <property type="match status" value="1"/>
</dbReference>
<gene>
    <name evidence="4" type="ORF">Bequi_04005</name>
</gene>
<dbReference type="InterPro" id="IPR025711">
    <property type="entry name" value="PepSY"/>
</dbReference>
<evidence type="ECO:0000256" key="2">
    <source>
        <dbReference type="SAM" id="SignalP"/>
    </source>
</evidence>
<organism evidence="4 5">
    <name type="scientific">Brachybacterium equifaecis</name>
    <dbReference type="NCBI Taxonomy" id="2910770"/>
    <lineage>
        <taxon>Bacteria</taxon>
        <taxon>Bacillati</taxon>
        <taxon>Actinomycetota</taxon>
        <taxon>Actinomycetes</taxon>
        <taxon>Micrococcales</taxon>
        <taxon>Dermabacteraceae</taxon>
        <taxon>Brachybacterium</taxon>
    </lineage>
</organism>
<feature type="signal peptide" evidence="2">
    <location>
        <begin position="1"/>
        <end position="29"/>
    </location>
</feature>
<dbReference type="Proteomes" id="UP001203761">
    <property type="component" value="Unassembled WGS sequence"/>
</dbReference>
<feature type="region of interest" description="Disordered" evidence="1">
    <location>
        <begin position="49"/>
        <end position="76"/>
    </location>
</feature>
<evidence type="ECO:0000313" key="4">
    <source>
        <dbReference type="EMBL" id="MCL6422555.1"/>
    </source>
</evidence>
<feature type="domain" description="PepSY" evidence="3">
    <location>
        <begin position="99"/>
        <end position="160"/>
    </location>
</feature>